<feature type="transmembrane region" description="Helical" evidence="1">
    <location>
        <begin position="92"/>
        <end position="121"/>
    </location>
</feature>
<feature type="transmembrane region" description="Helical" evidence="1">
    <location>
        <begin position="210"/>
        <end position="229"/>
    </location>
</feature>
<evidence type="ECO:0000256" key="1">
    <source>
        <dbReference type="SAM" id="Phobius"/>
    </source>
</evidence>
<feature type="transmembrane region" description="Helical" evidence="1">
    <location>
        <begin position="52"/>
        <end position="71"/>
    </location>
</feature>
<reference evidence="2 3" key="1">
    <citation type="submission" date="2017-10" db="EMBL/GenBank/DDBJ databases">
        <title>Resolving the taxonomy of Roseburia spp., Eubacterium rectale and Agathobacter spp. through phylogenomic analysis.</title>
        <authorList>
            <person name="Sheridan P.O."/>
            <person name="Walker A.W."/>
            <person name="Duncan S.H."/>
            <person name="Scott K.P."/>
            <person name="Toole P.W.O."/>
            <person name="Luis P."/>
            <person name="Flint H.J."/>
        </authorList>
    </citation>
    <scope>NUCLEOTIDE SEQUENCE [LARGE SCALE GENOMIC DNA]</scope>
    <source>
        <strain evidence="2 3">JK623</strain>
    </source>
</reference>
<protein>
    <submittedName>
        <fullName evidence="2">Uncharacterized protein</fullName>
    </submittedName>
</protein>
<sequence length="239" mass="27797">MSYRKIAMWGMYVVFLLMFWVVINWNCFPMFLPGDIDGLQQMTFSDRGYNATGTHAITMMIWYVLLLYLAIPKVESQQLIRMSRNRYLFRQVYGKALGMTFLFTLIMESVLLIPVVVVNGWERLSKISFFEVALLQGLYDLLFYALFGCLYAWLFTLFGVATKAIALTVSASILMRFLADTLPVWMPIHIRDVFIRWNEPGLSAGSEIQHVLRIVILILVLICCNLVWFKRMDVLNDKK</sequence>
<keyword evidence="1" id="KW-0812">Transmembrane</keyword>
<reference evidence="2 3" key="2">
    <citation type="submission" date="2017-10" db="EMBL/GenBank/DDBJ databases">
        <authorList>
            <person name="Banno H."/>
            <person name="Chua N.-H."/>
        </authorList>
    </citation>
    <scope>NUCLEOTIDE SEQUENCE [LARGE SCALE GENOMIC DNA]</scope>
    <source>
        <strain evidence="2 3">JK623</strain>
    </source>
</reference>
<organism evidence="2 3">
    <name type="scientific">Agathobacter ruminis</name>
    <dbReference type="NCBI Taxonomy" id="1712665"/>
    <lineage>
        <taxon>Bacteria</taxon>
        <taxon>Bacillati</taxon>
        <taxon>Bacillota</taxon>
        <taxon>Clostridia</taxon>
        <taxon>Lachnospirales</taxon>
        <taxon>Lachnospiraceae</taxon>
        <taxon>Agathobacter</taxon>
    </lineage>
</organism>
<proteinExistence type="predicted"/>
<evidence type="ECO:0000313" key="2">
    <source>
        <dbReference type="EMBL" id="PHU38377.1"/>
    </source>
</evidence>
<keyword evidence="3" id="KW-1185">Reference proteome</keyword>
<evidence type="ECO:0000313" key="3">
    <source>
        <dbReference type="Proteomes" id="UP000224563"/>
    </source>
</evidence>
<dbReference type="EMBL" id="PDYG01000010">
    <property type="protein sequence ID" value="PHU38377.1"/>
    <property type="molecule type" value="Genomic_DNA"/>
</dbReference>
<dbReference type="NCBIfam" id="NF035952">
    <property type="entry name" value="WxPxxD_TM"/>
    <property type="match status" value="1"/>
</dbReference>
<feature type="transmembrane region" description="Helical" evidence="1">
    <location>
        <begin position="12"/>
        <end position="32"/>
    </location>
</feature>
<gene>
    <name evidence="2" type="ORF">CSX02_03210</name>
</gene>
<name>A0A2G3E510_9FIRM</name>
<dbReference type="AlphaFoldDB" id="A0A2G3E510"/>
<dbReference type="Proteomes" id="UP000224563">
    <property type="component" value="Unassembled WGS sequence"/>
</dbReference>
<feature type="transmembrane region" description="Helical" evidence="1">
    <location>
        <begin position="141"/>
        <end position="161"/>
    </location>
</feature>
<dbReference type="RefSeq" id="WP_099385612.1">
    <property type="nucleotide sequence ID" value="NZ_JANSWH010000052.1"/>
</dbReference>
<accession>A0A2G3E510</accession>
<keyword evidence="1" id="KW-1133">Transmembrane helix</keyword>
<comment type="caution">
    <text evidence="2">The sequence shown here is derived from an EMBL/GenBank/DDBJ whole genome shotgun (WGS) entry which is preliminary data.</text>
</comment>
<keyword evidence="1" id="KW-0472">Membrane</keyword>